<comment type="catalytic activity">
    <reaction evidence="6">
        <text>a 6-O-methyl-2'-deoxyguanosine in DNA + L-cysteinyl-[protein] = S-methyl-L-cysteinyl-[protein] + a 2'-deoxyguanosine in DNA</text>
        <dbReference type="Rhea" id="RHEA:24000"/>
        <dbReference type="Rhea" id="RHEA-COMP:10131"/>
        <dbReference type="Rhea" id="RHEA-COMP:10132"/>
        <dbReference type="Rhea" id="RHEA-COMP:11367"/>
        <dbReference type="Rhea" id="RHEA-COMP:11368"/>
        <dbReference type="ChEBI" id="CHEBI:29950"/>
        <dbReference type="ChEBI" id="CHEBI:82612"/>
        <dbReference type="ChEBI" id="CHEBI:85445"/>
        <dbReference type="ChEBI" id="CHEBI:85448"/>
        <dbReference type="EC" id="2.1.1.63"/>
    </reaction>
</comment>
<dbReference type="PANTHER" id="PTHR10815:SF13">
    <property type="entry name" value="METHYLATED-DNA--PROTEIN-CYSTEINE METHYLTRANSFERASE"/>
    <property type="match status" value="1"/>
</dbReference>
<evidence type="ECO:0000313" key="9">
    <source>
        <dbReference type="Proteomes" id="UP000228964"/>
    </source>
</evidence>
<dbReference type="InterPro" id="IPR036388">
    <property type="entry name" value="WH-like_DNA-bd_sf"/>
</dbReference>
<dbReference type="CDD" id="cd06445">
    <property type="entry name" value="ATase"/>
    <property type="match status" value="1"/>
</dbReference>
<evidence type="ECO:0000256" key="2">
    <source>
        <dbReference type="ARBA" id="ARBA00022603"/>
    </source>
</evidence>
<dbReference type="PANTHER" id="PTHR10815">
    <property type="entry name" value="METHYLATED-DNA--PROTEIN-CYSTEINE METHYLTRANSFERASE"/>
    <property type="match status" value="1"/>
</dbReference>
<proteinExistence type="predicted"/>
<evidence type="ECO:0000259" key="7">
    <source>
        <dbReference type="Pfam" id="PF01035"/>
    </source>
</evidence>
<dbReference type="EMBL" id="PFAO01000008">
    <property type="protein sequence ID" value="PIT95585.1"/>
    <property type="molecule type" value="Genomic_DNA"/>
</dbReference>
<dbReference type="SUPFAM" id="SSF46767">
    <property type="entry name" value="Methylated DNA-protein cysteine methyltransferase, C-terminal domain"/>
    <property type="match status" value="1"/>
</dbReference>
<dbReference type="InterPro" id="IPR014048">
    <property type="entry name" value="MethylDNA_cys_MeTrfase_DNA-bd"/>
</dbReference>
<evidence type="ECO:0000256" key="4">
    <source>
        <dbReference type="ARBA" id="ARBA00022763"/>
    </source>
</evidence>
<dbReference type="GO" id="GO:0032259">
    <property type="term" value="P:methylation"/>
    <property type="evidence" value="ECO:0007669"/>
    <property type="project" value="UniProtKB-KW"/>
</dbReference>
<sequence>MALSKFGNSVLAALKLIPPGKVTTYQEIAKYLKRPKAYRAVGNALNKNSYVPKMPCHRVIRSNGQIGGYAFGKTKKIKLLEQEKINIKQDRIINFSKIFLKLK</sequence>
<dbReference type="Pfam" id="PF01035">
    <property type="entry name" value="DNA_binding_1"/>
    <property type="match status" value="1"/>
</dbReference>
<dbReference type="InterPro" id="IPR036217">
    <property type="entry name" value="MethylDNA_cys_MeTrfase_DNAb"/>
</dbReference>
<keyword evidence="3 8" id="KW-0808">Transferase</keyword>
<dbReference type="GO" id="GO:0003908">
    <property type="term" value="F:methylated-DNA-[protein]-cysteine S-methyltransferase activity"/>
    <property type="evidence" value="ECO:0007669"/>
    <property type="project" value="UniProtKB-EC"/>
</dbReference>
<evidence type="ECO:0000256" key="5">
    <source>
        <dbReference type="ARBA" id="ARBA00023204"/>
    </source>
</evidence>
<dbReference type="NCBIfam" id="TIGR00589">
    <property type="entry name" value="ogt"/>
    <property type="match status" value="1"/>
</dbReference>
<keyword evidence="4" id="KW-0227">DNA damage</keyword>
<dbReference type="AlphaFoldDB" id="A0A2M6WS37"/>
<comment type="caution">
    <text evidence="8">The sequence shown here is derived from an EMBL/GenBank/DDBJ whole genome shotgun (WGS) entry which is preliminary data.</text>
</comment>
<evidence type="ECO:0000256" key="1">
    <source>
        <dbReference type="ARBA" id="ARBA00001286"/>
    </source>
</evidence>
<gene>
    <name evidence="8" type="ORF">COT96_00365</name>
</gene>
<keyword evidence="5" id="KW-0234">DNA repair</keyword>
<evidence type="ECO:0000256" key="3">
    <source>
        <dbReference type="ARBA" id="ARBA00022679"/>
    </source>
</evidence>
<dbReference type="GO" id="GO:0006281">
    <property type="term" value="P:DNA repair"/>
    <property type="evidence" value="ECO:0007669"/>
    <property type="project" value="UniProtKB-KW"/>
</dbReference>
<name>A0A2M6WS37_9BACT</name>
<comment type="catalytic activity">
    <reaction evidence="1">
        <text>a 4-O-methyl-thymidine in DNA + L-cysteinyl-[protein] = a thymidine in DNA + S-methyl-L-cysteinyl-[protein]</text>
        <dbReference type="Rhea" id="RHEA:53428"/>
        <dbReference type="Rhea" id="RHEA-COMP:10131"/>
        <dbReference type="Rhea" id="RHEA-COMP:10132"/>
        <dbReference type="Rhea" id="RHEA-COMP:13555"/>
        <dbReference type="Rhea" id="RHEA-COMP:13556"/>
        <dbReference type="ChEBI" id="CHEBI:29950"/>
        <dbReference type="ChEBI" id="CHEBI:82612"/>
        <dbReference type="ChEBI" id="CHEBI:137386"/>
        <dbReference type="ChEBI" id="CHEBI:137387"/>
        <dbReference type="EC" id="2.1.1.63"/>
    </reaction>
</comment>
<accession>A0A2M6WS37</accession>
<dbReference type="Proteomes" id="UP000228964">
    <property type="component" value="Unassembled WGS sequence"/>
</dbReference>
<dbReference type="Gene3D" id="1.10.10.10">
    <property type="entry name" value="Winged helix-like DNA-binding domain superfamily/Winged helix DNA-binding domain"/>
    <property type="match status" value="1"/>
</dbReference>
<reference evidence="9" key="1">
    <citation type="submission" date="2017-09" db="EMBL/GenBank/DDBJ databases">
        <title>Depth-based differentiation of microbial function through sediment-hosted aquifers and enrichment of novel symbionts in the deep terrestrial subsurface.</title>
        <authorList>
            <person name="Probst A.J."/>
            <person name="Ladd B."/>
            <person name="Jarett J.K."/>
            <person name="Geller-Mcgrath D.E."/>
            <person name="Sieber C.M.K."/>
            <person name="Emerson J.B."/>
            <person name="Anantharaman K."/>
            <person name="Thomas B.C."/>
            <person name="Malmstrom R."/>
            <person name="Stieglmeier M."/>
            <person name="Klingl A."/>
            <person name="Woyke T."/>
            <person name="Ryan C.M."/>
            <person name="Banfield J.F."/>
        </authorList>
    </citation>
    <scope>NUCLEOTIDE SEQUENCE [LARGE SCALE GENOMIC DNA]</scope>
</reference>
<evidence type="ECO:0000256" key="6">
    <source>
        <dbReference type="ARBA" id="ARBA00049348"/>
    </source>
</evidence>
<evidence type="ECO:0000313" key="8">
    <source>
        <dbReference type="EMBL" id="PIT95585.1"/>
    </source>
</evidence>
<dbReference type="InterPro" id="IPR001497">
    <property type="entry name" value="MethylDNA_cys_MeTrfase_AS"/>
</dbReference>
<feature type="domain" description="Methylated-DNA-[protein]-cysteine S-methyltransferase DNA binding" evidence="7">
    <location>
        <begin position="6"/>
        <end position="84"/>
    </location>
</feature>
<keyword evidence="2 8" id="KW-0489">Methyltransferase</keyword>
<organism evidence="8 9">
    <name type="scientific">Candidatus Falkowbacteria bacterium CG10_big_fil_rev_8_21_14_0_10_38_22</name>
    <dbReference type="NCBI Taxonomy" id="1974564"/>
    <lineage>
        <taxon>Bacteria</taxon>
        <taxon>Candidatus Falkowiibacteriota</taxon>
    </lineage>
</organism>
<protein>
    <submittedName>
        <fullName evidence="8">Cysteine methyltransferase</fullName>
    </submittedName>
</protein>
<dbReference type="PROSITE" id="PS00374">
    <property type="entry name" value="MGMT"/>
    <property type="match status" value="1"/>
</dbReference>